<keyword evidence="4" id="KW-0808">Transferase</keyword>
<dbReference type="InterPro" id="IPR013083">
    <property type="entry name" value="Znf_RING/FYVE/PHD"/>
</dbReference>
<protein>
    <recommendedName>
        <fullName evidence="3">RING-type E3 ubiquitin transferase</fullName>
        <ecNumber evidence="3">2.3.2.27</ecNumber>
    </recommendedName>
</protein>
<keyword evidence="7" id="KW-0539">Nucleus</keyword>
<evidence type="ECO:0000256" key="2">
    <source>
        <dbReference type="ARBA" id="ARBA00004123"/>
    </source>
</evidence>
<dbReference type="CDD" id="cd22265">
    <property type="entry name" value="UDM1_RNF168"/>
    <property type="match status" value="1"/>
</dbReference>
<dbReference type="CDD" id="cd21952">
    <property type="entry name" value="MIU2_RNF168"/>
    <property type="match status" value="1"/>
</dbReference>
<organism evidence="10 11">
    <name type="scientific">Pogona vitticeps</name>
    <name type="common">central bearded dragon</name>
    <dbReference type="NCBI Taxonomy" id="103695"/>
    <lineage>
        <taxon>Eukaryota</taxon>
        <taxon>Metazoa</taxon>
        <taxon>Chordata</taxon>
        <taxon>Craniata</taxon>
        <taxon>Vertebrata</taxon>
        <taxon>Euteleostomi</taxon>
        <taxon>Lepidosauria</taxon>
        <taxon>Squamata</taxon>
        <taxon>Bifurcata</taxon>
        <taxon>Unidentata</taxon>
        <taxon>Episquamata</taxon>
        <taxon>Toxicofera</taxon>
        <taxon>Iguania</taxon>
        <taxon>Acrodonta</taxon>
        <taxon>Agamidae</taxon>
        <taxon>Amphibolurinae</taxon>
        <taxon>Pogona</taxon>
    </lineage>
</organism>
<accession>A0ABM5G2W4</accession>
<dbReference type="PANTHER" id="PTHR23328">
    <property type="entry name" value="RING-TYPE DOMAIN-CONTAINING PROTEIN"/>
    <property type="match status" value="1"/>
</dbReference>
<comment type="subcellular location">
    <subcellularLocation>
        <location evidence="2">Nucleus</location>
    </subcellularLocation>
</comment>
<comment type="catalytic activity">
    <reaction evidence="1">
        <text>S-ubiquitinyl-[E2 ubiquitin-conjugating enzyme]-L-cysteine + [acceptor protein]-L-lysine = [E2 ubiquitin-conjugating enzyme]-L-cysteine + N(6)-ubiquitinyl-[acceptor protein]-L-lysine.</text>
        <dbReference type="EC" id="2.3.2.27"/>
    </reaction>
</comment>
<feature type="coiled-coil region" evidence="8">
    <location>
        <begin position="134"/>
        <end position="187"/>
    </location>
</feature>
<evidence type="ECO:0000256" key="4">
    <source>
        <dbReference type="ARBA" id="ARBA00022679"/>
    </source>
</evidence>
<feature type="non-terminal residue" evidence="11">
    <location>
        <position position="1"/>
    </location>
</feature>
<dbReference type="Gene3D" id="3.30.40.10">
    <property type="entry name" value="Zinc/RING finger domain, C3HC4 (zinc finger)"/>
    <property type="match status" value="1"/>
</dbReference>
<evidence type="ECO:0000256" key="3">
    <source>
        <dbReference type="ARBA" id="ARBA00012483"/>
    </source>
</evidence>
<gene>
    <name evidence="11" type="primary">RNF168</name>
</gene>
<evidence type="ECO:0000313" key="11">
    <source>
        <dbReference type="RefSeq" id="XP_072851988.1"/>
    </source>
</evidence>
<evidence type="ECO:0000256" key="6">
    <source>
        <dbReference type="ARBA" id="ARBA00022786"/>
    </source>
</evidence>
<feature type="region of interest" description="Disordered" evidence="9">
    <location>
        <begin position="500"/>
        <end position="591"/>
    </location>
</feature>
<dbReference type="InterPro" id="IPR051657">
    <property type="entry name" value="RNF168/RNF169_E3_ubiq-ligase"/>
</dbReference>
<evidence type="ECO:0000256" key="7">
    <source>
        <dbReference type="ARBA" id="ARBA00023242"/>
    </source>
</evidence>
<feature type="compositionally biased region" description="Low complexity" evidence="9">
    <location>
        <begin position="215"/>
        <end position="234"/>
    </location>
</feature>
<evidence type="ECO:0000256" key="8">
    <source>
        <dbReference type="SAM" id="Coils"/>
    </source>
</evidence>
<dbReference type="GeneID" id="110075280"/>
<feature type="region of interest" description="Disordered" evidence="9">
    <location>
        <begin position="276"/>
        <end position="315"/>
    </location>
</feature>
<keyword evidence="6" id="KW-0833">Ubl conjugation pathway</keyword>
<dbReference type="PANTHER" id="PTHR23328:SF1">
    <property type="entry name" value="E3 UBIQUITIN-PROTEIN LIGASE RNF168"/>
    <property type="match status" value="1"/>
</dbReference>
<dbReference type="RefSeq" id="XP_072851988.1">
    <property type="nucleotide sequence ID" value="XM_072995887.1"/>
</dbReference>
<evidence type="ECO:0000313" key="10">
    <source>
        <dbReference type="Proteomes" id="UP001652642"/>
    </source>
</evidence>
<feature type="region of interest" description="Disordered" evidence="9">
    <location>
        <begin position="211"/>
        <end position="239"/>
    </location>
</feature>
<evidence type="ECO:0000256" key="5">
    <source>
        <dbReference type="ARBA" id="ARBA00022763"/>
    </source>
</evidence>
<sequence>NTHKGPFFKKGVRCKNSFRVKCLWGVPGLLSLQPHVLLWQGASSDPGPKIGCQKAKLTVEKASLCCPFCRRRVSSWARYNARKNTLINSEFWEKIQKYFPEECQRRINGQDLEEDSIACIPQPVHCLSKPGELRQEYEAEISKAEAERHAYEQEERRASEAYIQRLLAEEEREQRLAEEKKKHMTEQLLHDEMLARELSFSLNRSAKEHIHNCLSSSPSPSDSCQTSKSKSSSSGDIKIAVRRRSEATGYFSPKSCNAMPRRLLFRKLEEEKVDSFSGESNKSSFTSEEEKKENEMPALSPQTTGEARNIKDGSLEPSVSRISIFTTTESSPNLSHFSSCQADELSSVPHRETYVTPCHFSKGGAADCDFKNGDVTDHMYLTKNGNFSTQESDSLQGSSITTSAQAKIGSTSVENKSRALNLTTEEIPKRKSQESPSEEAVEAYINEKRRRTSSQSEDDMSDIDVQQQISLEQQLYERYKQEEEDRRLALKLQKELDKEQKTLNRKKGSPDEYLLRPTTSQSAKESPSVKKLCRCSKNSKSTNRQSEIDKKLHRGLYNENLKSSNKVRKKSSIKGGNVLNGVLNRPDSKDAELLPSKQKTILQMFERPATN</sequence>
<feature type="compositionally biased region" description="Basic and acidic residues" evidence="9">
    <location>
        <begin position="500"/>
        <end position="514"/>
    </location>
</feature>
<reference evidence="11" key="1">
    <citation type="submission" date="2025-08" db="UniProtKB">
        <authorList>
            <consortium name="RefSeq"/>
        </authorList>
    </citation>
    <scope>IDENTIFICATION</scope>
</reference>
<evidence type="ECO:0000256" key="9">
    <source>
        <dbReference type="SAM" id="MobiDB-lite"/>
    </source>
</evidence>
<keyword evidence="8" id="KW-0175">Coiled coil</keyword>
<evidence type="ECO:0000256" key="1">
    <source>
        <dbReference type="ARBA" id="ARBA00000900"/>
    </source>
</evidence>
<keyword evidence="10" id="KW-1185">Reference proteome</keyword>
<feature type="compositionally biased region" description="Polar residues" evidence="9">
    <location>
        <begin position="536"/>
        <end position="545"/>
    </location>
</feature>
<keyword evidence="5" id="KW-0227">DNA damage</keyword>
<dbReference type="Proteomes" id="UP001652642">
    <property type="component" value="Chromosome 3"/>
</dbReference>
<proteinExistence type="predicted"/>
<name>A0ABM5G2W4_9SAUR</name>
<dbReference type="EC" id="2.3.2.27" evidence="3"/>